<evidence type="ECO:0000256" key="1">
    <source>
        <dbReference type="RuleBase" id="RU367042"/>
    </source>
</evidence>
<dbReference type="AlphaFoldDB" id="A0A8K0MNE6"/>
<dbReference type="GO" id="GO:0022625">
    <property type="term" value="C:cytosolic large ribosomal subunit"/>
    <property type="evidence" value="ECO:0007669"/>
    <property type="project" value="UniProtKB-UniRule"/>
</dbReference>
<comment type="function">
    <text evidence="1">Component of the ribosome.</text>
</comment>
<comment type="similarity">
    <text evidence="1">Belongs to the eukaryotic ribosomal protein eL8 family.</text>
</comment>
<dbReference type="GO" id="GO:0003723">
    <property type="term" value="F:RNA binding"/>
    <property type="evidence" value="ECO:0007669"/>
    <property type="project" value="UniProtKB-UniRule"/>
</dbReference>
<evidence type="ECO:0000259" key="2">
    <source>
        <dbReference type="Pfam" id="PF08246"/>
    </source>
</evidence>
<keyword evidence="1" id="KW-0687">Ribonucleoprotein</keyword>
<name>A0A8K0MNE6_9ROSA</name>
<accession>A0A8K0MNE6</accession>
<dbReference type="Pfam" id="PF08246">
    <property type="entry name" value="Inhibitor_I29"/>
    <property type="match status" value="1"/>
</dbReference>
<dbReference type="PRINTS" id="PR00882">
    <property type="entry name" value="RIBOSOMALL7A"/>
</dbReference>
<comment type="caution">
    <text evidence="3">The sequence shown here is derived from an EMBL/GenBank/DDBJ whole genome shotgun (WGS) entry which is preliminary data.</text>
</comment>
<organism evidence="3 4">
    <name type="scientific">Rhamnella rubrinervis</name>
    <dbReference type="NCBI Taxonomy" id="2594499"/>
    <lineage>
        <taxon>Eukaryota</taxon>
        <taxon>Viridiplantae</taxon>
        <taxon>Streptophyta</taxon>
        <taxon>Embryophyta</taxon>
        <taxon>Tracheophyta</taxon>
        <taxon>Spermatophyta</taxon>
        <taxon>Magnoliopsida</taxon>
        <taxon>eudicotyledons</taxon>
        <taxon>Gunneridae</taxon>
        <taxon>Pentapetalae</taxon>
        <taxon>rosids</taxon>
        <taxon>fabids</taxon>
        <taxon>Rosales</taxon>
        <taxon>Rhamnaceae</taxon>
        <taxon>rhamnoid group</taxon>
        <taxon>Rhamneae</taxon>
        <taxon>Rhamnella</taxon>
    </lineage>
</organism>
<dbReference type="InterPro" id="IPR013201">
    <property type="entry name" value="Prot_inhib_I29"/>
</dbReference>
<dbReference type="InterPro" id="IPR001921">
    <property type="entry name" value="Ribosomal_eL8_euk"/>
</dbReference>
<evidence type="ECO:0000313" key="4">
    <source>
        <dbReference type="Proteomes" id="UP000796880"/>
    </source>
</evidence>
<dbReference type="SUPFAM" id="SSF54001">
    <property type="entry name" value="Cysteine proteinases"/>
    <property type="match status" value="1"/>
</dbReference>
<dbReference type="Gene3D" id="1.10.287.2250">
    <property type="match status" value="1"/>
</dbReference>
<keyword evidence="4" id="KW-1185">Reference proteome</keyword>
<protein>
    <recommendedName>
        <fullName evidence="1">60S ribosomal protein L7a</fullName>
    </recommendedName>
</protein>
<proteinExistence type="inferred from homology"/>
<dbReference type="InterPro" id="IPR029064">
    <property type="entry name" value="Ribosomal_eL30-like_sf"/>
</dbReference>
<dbReference type="OrthoDB" id="1002029at2759"/>
<dbReference type="Gene3D" id="3.30.1330.30">
    <property type="match status" value="1"/>
</dbReference>
<keyword evidence="1" id="KW-0689">Ribosomal protein</keyword>
<feature type="domain" description="Cathepsin propeptide inhibitor" evidence="2">
    <location>
        <begin position="3"/>
        <end position="30"/>
    </location>
</feature>
<sequence length="182" mass="21303">MGFVEKFNNKGNHTYKLGYNEFSDLTTQEFLTYYIGYKKPTHYSKSSGSKSFMYENLTTLQLAWIGKTKELSPLSSTKVNMEKVVNQLFEKRPKQFGIEGALPLKRDLTRFVKWPMTVQIQRKRRILRQRLKVPPALNQFTKTLDKNLPTSLFKMLLKYRPEDKAAKKECLLKRAQAKADLL</sequence>
<evidence type="ECO:0000313" key="3">
    <source>
        <dbReference type="EMBL" id="KAF3452078.1"/>
    </source>
</evidence>
<reference evidence="3" key="1">
    <citation type="submission" date="2020-03" db="EMBL/GenBank/DDBJ databases">
        <title>A high-quality chromosome-level genome assembly of a woody plant with both climbing and erect habits, Rhamnella rubrinervis.</title>
        <authorList>
            <person name="Lu Z."/>
            <person name="Yang Y."/>
            <person name="Zhu X."/>
            <person name="Sun Y."/>
        </authorList>
    </citation>
    <scope>NUCLEOTIDE SEQUENCE</scope>
    <source>
        <strain evidence="3">BYM</strain>
        <tissue evidence="3">Leaf</tissue>
    </source>
</reference>
<dbReference type="InterPro" id="IPR038765">
    <property type="entry name" value="Papain-like_cys_pep_sf"/>
</dbReference>
<dbReference type="EMBL" id="VOIH02000003">
    <property type="protein sequence ID" value="KAF3452078.1"/>
    <property type="molecule type" value="Genomic_DNA"/>
</dbReference>
<dbReference type="Proteomes" id="UP000796880">
    <property type="component" value="Unassembled WGS sequence"/>
</dbReference>
<gene>
    <name evidence="3" type="ORF">FNV43_RR08174</name>
</gene>